<organism evidence="1">
    <name type="scientific">Sesamum radiatum</name>
    <name type="common">Black benniseed</name>
    <dbReference type="NCBI Taxonomy" id="300843"/>
    <lineage>
        <taxon>Eukaryota</taxon>
        <taxon>Viridiplantae</taxon>
        <taxon>Streptophyta</taxon>
        <taxon>Embryophyta</taxon>
        <taxon>Tracheophyta</taxon>
        <taxon>Spermatophyta</taxon>
        <taxon>Magnoliopsida</taxon>
        <taxon>eudicotyledons</taxon>
        <taxon>Gunneridae</taxon>
        <taxon>Pentapetalae</taxon>
        <taxon>asterids</taxon>
        <taxon>lamiids</taxon>
        <taxon>Lamiales</taxon>
        <taxon>Pedaliaceae</taxon>
        <taxon>Sesamum</taxon>
    </lineage>
</organism>
<reference evidence="1" key="1">
    <citation type="submission" date="2020-06" db="EMBL/GenBank/DDBJ databases">
        <authorList>
            <person name="Li T."/>
            <person name="Hu X."/>
            <person name="Zhang T."/>
            <person name="Song X."/>
            <person name="Zhang H."/>
            <person name="Dai N."/>
            <person name="Sheng W."/>
            <person name="Hou X."/>
            <person name="Wei L."/>
        </authorList>
    </citation>
    <scope>NUCLEOTIDE SEQUENCE</scope>
    <source>
        <strain evidence="1">G02</strain>
        <tissue evidence="1">Leaf</tissue>
    </source>
</reference>
<accession>A0AAW2R2E5</accession>
<dbReference type="AlphaFoldDB" id="A0AAW2R2E5"/>
<sequence length="72" mass="8243">MEQNYCASSRRAYFRCLLGTRLRNLAGGRIRCPSEVGLRYLRRGRLRCLHGTELTSPLEKDLSAYPKEGMPP</sequence>
<dbReference type="EMBL" id="JACGWJ010000014">
    <property type="protein sequence ID" value="KAL0374029.1"/>
    <property type="molecule type" value="Genomic_DNA"/>
</dbReference>
<gene>
    <name evidence="1" type="ORF">Sradi_3318600</name>
</gene>
<name>A0AAW2R2E5_SESRA</name>
<proteinExistence type="predicted"/>
<evidence type="ECO:0000313" key="1">
    <source>
        <dbReference type="EMBL" id="KAL0374029.1"/>
    </source>
</evidence>
<protein>
    <submittedName>
        <fullName evidence="1">Uncharacterized protein</fullName>
    </submittedName>
</protein>
<comment type="caution">
    <text evidence="1">The sequence shown here is derived from an EMBL/GenBank/DDBJ whole genome shotgun (WGS) entry which is preliminary data.</text>
</comment>
<reference evidence="1" key="2">
    <citation type="journal article" date="2024" name="Plant">
        <title>Genomic evolution and insights into agronomic trait innovations of Sesamum species.</title>
        <authorList>
            <person name="Miao H."/>
            <person name="Wang L."/>
            <person name="Qu L."/>
            <person name="Liu H."/>
            <person name="Sun Y."/>
            <person name="Le M."/>
            <person name="Wang Q."/>
            <person name="Wei S."/>
            <person name="Zheng Y."/>
            <person name="Lin W."/>
            <person name="Duan Y."/>
            <person name="Cao H."/>
            <person name="Xiong S."/>
            <person name="Wang X."/>
            <person name="Wei L."/>
            <person name="Li C."/>
            <person name="Ma Q."/>
            <person name="Ju M."/>
            <person name="Zhao R."/>
            <person name="Li G."/>
            <person name="Mu C."/>
            <person name="Tian Q."/>
            <person name="Mei H."/>
            <person name="Zhang T."/>
            <person name="Gao T."/>
            <person name="Zhang H."/>
        </authorList>
    </citation>
    <scope>NUCLEOTIDE SEQUENCE</scope>
    <source>
        <strain evidence="1">G02</strain>
    </source>
</reference>